<gene>
    <name evidence="2" type="ORF">FK178_11080</name>
</gene>
<name>A0A5B8YNK7_9FLAO</name>
<dbReference type="OrthoDB" id="1442248at2"/>
<dbReference type="AlphaFoldDB" id="A0A5B8YNK7"/>
<feature type="signal peptide" evidence="1">
    <location>
        <begin position="1"/>
        <end position="18"/>
    </location>
</feature>
<reference evidence="2 3" key="1">
    <citation type="submission" date="2019-08" db="EMBL/GenBank/DDBJ databases">
        <title>Antarcticibacterium arcticum sp. nov., a bacterium isolated from marine sediment of the Canadian Beaufort Sea.</title>
        <authorList>
            <person name="Lee Y.M."/>
            <person name="Baek K."/>
            <person name="Lee D.-H."/>
            <person name="Shin S.C."/>
            <person name="Jin Y.K."/>
            <person name="Park Y."/>
        </authorList>
    </citation>
    <scope>NUCLEOTIDE SEQUENCE [LARGE SCALE GENOMIC DNA]</scope>
    <source>
        <strain evidence="2 3">PAMC 28998</strain>
    </source>
</reference>
<dbReference type="RefSeq" id="WP_146834916.1">
    <property type="nucleotide sequence ID" value="NZ_CP042476.1"/>
</dbReference>
<proteinExistence type="predicted"/>
<evidence type="ECO:0000313" key="3">
    <source>
        <dbReference type="Proteomes" id="UP000321954"/>
    </source>
</evidence>
<evidence type="ECO:0000313" key="2">
    <source>
        <dbReference type="EMBL" id="QED38223.1"/>
    </source>
</evidence>
<evidence type="ECO:0000256" key="1">
    <source>
        <dbReference type="SAM" id="SignalP"/>
    </source>
</evidence>
<sequence>MKMLVIILLLPLAFYSQSNQYFTLQTEIDARNAIFGGTVNEKGYNGVFKGGFSAQWFRVDAFYETFSQLSYRTAGVNITHLFRYNRALIPGVGIQISVIDKPKKLTPSLGANALLEYHFPRFFLSARAETKMRTDWDITVFSGFVGVGYKIDAGKFR</sequence>
<dbReference type="Proteomes" id="UP000321954">
    <property type="component" value="Chromosome"/>
</dbReference>
<evidence type="ECO:0008006" key="4">
    <source>
        <dbReference type="Google" id="ProtNLM"/>
    </source>
</evidence>
<feature type="chain" id="PRO_5022797369" description="Outer membrane protein beta-barrel domain-containing protein" evidence="1">
    <location>
        <begin position="19"/>
        <end position="157"/>
    </location>
</feature>
<keyword evidence="1" id="KW-0732">Signal</keyword>
<dbReference type="EMBL" id="CP042476">
    <property type="protein sequence ID" value="QED38223.1"/>
    <property type="molecule type" value="Genomic_DNA"/>
</dbReference>
<accession>A0A5B8YNK7</accession>
<protein>
    <recommendedName>
        <fullName evidence="4">Outer membrane protein beta-barrel domain-containing protein</fullName>
    </recommendedName>
</protein>
<dbReference type="KEGG" id="anp:FK178_11080"/>
<keyword evidence="3" id="KW-1185">Reference proteome</keyword>
<organism evidence="2 3">
    <name type="scientific">Antarcticibacterium arcticum</name>
    <dbReference type="NCBI Taxonomy" id="2585771"/>
    <lineage>
        <taxon>Bacteria</taxon>
        <taxon>Pseudomonadati</taxon>
        <taxon>Bacteroidota</taxon>
        <taxon>Flavobacteriia</taxon>
        <taxon>Flavobacteriales</taxon>
        <taxon>Flavobacteriaceae</taxon>
        <taxon>Antarcticibacterium</taxon>
    </lineage>
</organism>